<organism evidence="2 3">
    <name type="scientific">Pengzhenrongella sicca</name>
    <dbReference type="NCBI Taxonomy" id="2819238"/>
    <lineage>
        <taxon>Bacteria</taxon>
        <taxon>Bacillati</taxon>
        <taxon>Actinomycetota</taxon>
        <taxon>Actinomycetes</taxon>
        <taxon>Micrococcales</taxon>
        <taxon>Pengzhenrongella</taxon>
    </lineage>
</organism>
<accession>A0A8A4ZFV6</accession>
<proteinExistence type="predicted"/>
<evidence type="ECO:0000313" key="2">
    <source>
        <dbReference type="EMBL" id="QTE28548.1"/>
    </source>
</evidence>
<feature type="domain" description="IrrE N-terminal-like" evidence="1">
    <location>
        <begin position="35"/>
        <end position="167"/>
    </location>
</feature>
<dbReference type="KEGG" id="psic:J4E96_14400"/>
<reference evidence="2" key="1">
    <citation type="submission" date="2021-03" db="EMBL/GenBank/DDBJ databases">
        <title>Pengzhenrongella sicca gen. nov., sp. nov., a new member of suborder Micrococcineae isolated from High-Arctic tundra soil.</title>
        <authorList>
            <person name="Peng F."/>
        </authorList>
    </citation>
    <scope>NUCLEOTIDE SEQUENCE</scope>
    <source>
        <strain evidence="2">LRZ-2</strain>
    </source>
</reference>
<dbReference type="EMBL" id="CP071868">
    <property type="protein sequence ID" value="QTE28548.1"/>
    <property type="molecule type" value="Genomic_DNA"/>
</dbReference>
<dbReference type="InterPro" id="IPR010359">
    <property type="entry name" value="IrrE_HExxH"/>
</dbReference>
<sequence>MRRGFKAEAKRLALELRAELGLNAHGPFDPYAFADEYGIRVIRLSELSGPARDHLLQREGSALSGALIPIATGVAILENDAQPLARRRTTMSHELAHVVLAHEFGVSLAADERKCGLGGAQEEEADWLSGELLIPYEGALRLARADAADEDAAKLFQVSLAVARWRMNHSGARTVVRRTRTKWSGARR</sequence>
<dbReference type="PANTHER" id="PTHR43236:SF2">
    <property type="entry name" value="BLL0069 PROTEIN"/>
    <property type="match status" value="1"/>
</dbReference>
<dbReference type="RefSeq" id="WP_227422784.1">
    <property type="nucleotide sequence ID" value="NZ_CP071868.1"/>
</dbReference>
<evidence type="ECO:0000259" key="1">
    <source>
        <dbReference type="Pfam" id="PF06114"/>
    </source>
</evidence>
<evidence type="ECO:0000313" key="3">
    <source>
        <dbReference type="Proteomes" id="UP000663937"/>
    </source>
</evidence>
<dbReference type="Proteomes" id="UP000663937">
    <property type="component" value="Chromosome"/>
</dbReference>
<dbReference type="PANTHER" id="PTHR43236">
    <property type="entry name" value="ANTITOXIN HIGA1"/>
    <property type="match status" value="1"/>
</dbReference>
<gene>
    <name evidence="2" type="ORF">J4E96_14400</name>
</gene>
<dbReference type="AlphaFoldDB" id="A0A8A4ZFV6"/>
<dbReference type="InterPro" id="IPR052345">
    <property type="entry name" value="Rad_response_metalloprotease"/>
</dbReference>
<dbReference type="Pfam" id="PF06114">
    <property type="entry name" value="Peptidase_M78"/>
    <property type="match status" value="1"/>
</dbReference>
<keyword evidence="3" id="KW-1185">Reference proteome</keyword>
<name>A0A8A4ZFV6_9MICO</name>
<protein>
    <submittedName>
        <fullName evidence="2">ImmA/IrrE family metallo-endopeptidase</fullName>
    </submittedName>
</protein>
<dbReference type="Gene3D" id="1.10.10.2910">
    <property type="match status" value="1"/>
</dbReference>